<comment type="caution">
    <text evidence="1">The sequence shown here is derived from an EMBL/GenBank/DDBJ whole genome shotgun (WGS) entry which is preliminary data.</text>
</comment>
<organism evidence="1 2">
    <name type="scientific">Zophobas morio</name>
    <dbReference type="NCBI Taxonomy" id="2755281"/>
    <lineage>
        <taxon>Eukaryota</taxon>
        <taxon>Metazoa</taxon>
        <taxon>Ecdysozoa</taxon>
        <taxon>Arthropoda</taxon>
        <taxon>Hexapoda</taxon>
        <taxon>Insecta</taxon>
        <taxon>Pterygota</taxon>
        <taxon>Neoptera</taxon>
        <taxon>Endopterygota</taxon>
        <taxon>Coleoptera</taxon>
        <taxon>Polyphaga</taxon>
        <taxon>Cucujiformia</taxon>
        <taxon>Tenebrionidae</taxon>
        <taxon>Zophobas</taxon>
    </lineage>
</organism>
<dbReference type="Proteomes" id="UP001168821">
    <property type="component" value="Unassembled WGS sequence"/>
</dbReference>
<gene>
    <name evidence="1" type="ORF">Zmor_014827</name>
</gene>
<accession>A0AA38IKX3</accession>
<dbReference type="AlphaFoldDB" id="A0AA38IKX3"/>
<proteinExistence type="predicted"/>
<evidence type="ECO:0000313" key="1">
    <source>
        <dbReference type="EMBL" id="KAJ3655707.1"/>
    </source>
</evidence>
<protein>
    <submittedName>
        <fullName evidence="1">Uncharacterized protein</fullName>
    </submittedName>
</protein>
<reference evidence="1" key="1">
    <citation type="journal article" date="2023" name="G3 (Bethesda)">
        <title>Whole genome assemblies of Zophobas morio and Tenebrio molitor.</title>
        <authorList>
            <person name="Kaur S."/>
            <person name="Stinson S.A."/>
            <person name="diCenzo G.C."/>
        </authorList>
    </citation>
    <scope>NUCLEOTIDE SEQUENCE</scope>
    <source>
        <strain evidence="1">QUZm001</strain>
    </source>
</reference>
<name>A0AA38IKX3_9CUCU</name>
<dbReference type="EMBL" id="JALNTZ010000004">
    <property type="protein sequence ID" value="KAJ3655707.1"/>
    <property type="molecule type" value="Genomic_DNA"/>
</dbReference>
<evidence type="ECO:0000313" key="2">
    <source>
        <dbReference type="Proteomes" id="UP001168821"/>
    </source>
</evidence>
<sequence length="78" mass="8825">MKIVVTFGVAGACRSEEVHKMQITNNREEGNVLILTLPHAKTHQKRVFTVLSEGVNGVELYRKYAALRPSKVTHPYVY</sequence>
<keyword evidence="2" id="KW-1185">Reference proteome</keyword>